<dbReference type="Gene3D" id="3.30.950.10">
    <property type="entry name" value="Methyltransferase, Cobalt-precorrin-4 Transmethylase, Domain 2"/>
    <property type="match status" value="1"/>
</dbReference>
<protein>
    <submittedName>
        <fullName evidence="12">Precorrin-3B C(17)-methyltransferase</fullName>
        <ecNumber evidence="12">2.1.1.131</ecNumber>
    </submittedName>
</protein>
<keyword evidence="6" id="KW-0413">Isomerase</keyword>
<dbReference type="InterPro" id="IPR038029">
    <property type="entry name" value="GbiG_N_sf"/>
</dbReference>
<dbReference type="Pfam" id="PF00590">
    <property type="entry name" value="TP_methylase"/>
    <property type="match status" value="1"/>
</dbReference>
<keyword evidence="13" id="KW-1185">Reference proteome</keyword>
<evidence type="ECO:0000256" key="2">
    <source>
        <dbReference type="ARBA" id="ARBA00022573"/>
    </source>
</evidence>
<dbReference type="InterPro" id="IPR036588">
    <property type="entry name" value="CobH/CbiC_sf"/>
</dbReference>
<dbReference type="InterPro" id="IPR036518">
    <property type="entry name" value="CobE/GbiG_C_sf"/>
</dbReference>
<comment type="pathway">
    <text evidence="1">Cofactor biosynthesis; adenosylcobalamin biosynthesis.</text>
</comment>
<dbReference type="SUPFAM" id="SSF63965">
    <property type="entry name" value="Precorrin-8X methylmutase CbiC/CobH"/>
    <property type="match status" value="1"/>
</dbReference>
<dbReference type="InterPro" id="IPR006363">
    <property type="entry name" value="Cbl_synth_CobJ/CibH_dom"/>
</dbReference>
<dbReference type="Gene3D" id="3.30.420.180">
    <property type="entry name" value="CobE/GbiG C-terminal domain"/>
    <property type="match status" value="1"/>
</dbReference>
<dbReference type="InterPro" id="IPR003722">
    <property type="entry name" value="Cbl_synth_CobH/CbiC"/>
</dbReference>
<evidence type="ECO:0000259" key="11">
    <source>
        <dbReference type="Pfam" id="PF11760"/>
    </source>
</evidence>
<dbReference type="SUPFAM" id="SSF53790">
    <property type="entry name" value="Tetrapyrrole methylase"/>
    <property type="match status" value="1"/>
</dbReference>
<feature type="domain" description="Tetrapyrrole methylase" evidence="8">
    <location>
        <begin position="335"/>
        <end position="542"/>
    </location>
</feature>
<evidence type="ECO:0000259" key="8">
    <source>
        <dbReference type="Pfam" id="PF00590"/>
    </source>
</evidence>
<organism evidence="12 13">
    <name type="scientific">Egibacter rhizosphaerae</name>
    <dbReference type="NCBI Taxonomy" id="1670831"/>
    <lineage>
        <taxon>Bacteria</taxon>
        <taxon>Bacillati</taxon>
        <taxon>Actinomycetota</taxon>
        <taxon>Nitriliruptoria</taxon>
        <taxon>Egibacterales</taxon>
        <taxon>Egibacteraceae</taxon>
        <taxon>Egibacter</taxon>
    </lineage>
</organism>
<sequence length="799" mass="81772">MRVAILAATDHGARHAGHLAAALPDAHVFAGRLGDRIEQAWRHGDGLVVCGAVGAAVRVIAPLLDDKHTDPAVVVVDDAARHAVVLAGAHRGGNALADRVADALGAQPVVTTATDTLGRASLDGLGTACGGRLDPDVADVAEVTAALLAGTRVARWREQPWPTGPLPGPVTDVPSLEEGDPPLIAVTDRRIAVPRPAVVVRPPSLIVGVGASRGATTAEVAAAIDGALADAGLSSASVASLATVEAKADEPALRAVAEARGWPLELHPAGALARVPVPNPSEEAARAVGTASVAEAAALASAQGTLVVEKRRSAPEAGAAMATVAVARRPARGHLRLVSTGPGDPALVPQMARDALAGAEVVVGLDQYIERVRGWLRPGCVIDATPIGDEVGRADRAIASALEGRVVVLLSGGDVGVYAMASPTLERLASATDLEVDVVPGITSANAAAARLGAPLGHDHCAISLSDLMTPWETIARRLEAAAWGDLTLALYNPRSRDRDWQLPEARRLLLAHRSPDTPVGIVRDVFREPEEVRLTTLGELDPATVDMRTVVVIGSSRSVVVGGRFVTPRGYEPQGDRDDVAAGDGPARADDGPARSPAGRTVHPIETESYRRMREWLDLTHLAPATRAVVERVVHASADPSYVEDLVTDEAALRAGRDALASGASLVVDVRMVAAGLRARLDPIVAIDEAPPTAPEGSTRTAGGMRRALTSAGAGAVVVVGCAPTALFAVIDACREDGLAPSLVIGLPVGFVDAAESKAALRASGLPSCSNHGPKGGSAVAAAACNALADLVEVPHVP</sequence>
<dbReference type="InterPro" id="IPR000878">
    <property type="entry name" value="4pyrrol_Mease"/>
</dbReference>
<evidence type="ECO:0000256" key="4">
    <source>
        <dbReference type="ARBA" id="ARBA00022679"/>
    </source>
</evidence>
<dbReference type="Gene3D" id="3.40.50.10230">
    <property type="entry name" value="Cobalamin biosynthesis CobH/CbiC, precorrin-8X methylmutase"/>
    <property type="match status" value="1"/>
</dbReference>
<dbReference type="SUPFAM" id="SSF159672">
    <property type="entry name" value="CbiG N-terminal domain-like"/>
    <property type="match status" value="1"/>
</dbReference>
<accession>A0A411YF47</accession>
<dbReference type="Proteomes" id="UP000291469">
    <property type="component" value="Chromosome"/>
</dbReference>
<dbReference type="GO" id="GO:0016993">
    <property type="term" value="F:precorrin-8X methylmutase activity"/>
    <property type="evidence" value="ECO:0007669"/>
    <property type="project" value="InterPro"/>
</dbReference>
<dbReference type="NCBIfam" id="TIGR01466">
    <property type="entry name" value="cobJ_cbiH"/>
    <property type="match status" value="1"/>
</dbReference>
<gene>
    <name evidence="12" type="primary">cobJ</name>
    <name evidence="12" type="ORF">ER308_09770</name>
</gene>
<reference evidence="12 13" key="1">
    <citation type="submission" date="2019-01" db="EMBL/GenBank/DDBJ databases">
        <title>Egibacter rhizosphaerae EGI 80759T.</title>
        <authorList>
            <person name="Chen D.-D."/>
            <person name="Tian Y."/>
            <person name="Jiao J.-Y."/>
            <person name="Zhang X.-T."/>
            <person name="Zhang Y.-G."/>
            <person name="Zhang Y."/>
            <person name="Xiao M."/>
            <person name="Shu W.-S."/>
            <person name="Li W.-J."/>
        </authorList>
    </citation>
    <scope>NUCLEOTIDE SEQUENCE [LARGE SCALE GENOMIC DNA]</scope>
    <source>
        <strain evidence="12 13">EGI 80759</strain>
    </source>
</reference>
<dbReference type="Pfam" id="PF02570">
    <property type="entry name" value="CbiC"/>
    <property type="match status" value="1"/>
</dbReference>
<dbReference type="Gene3D" id="3.40.1010.10">
    <property type="entry name" value="Cobalt-precorrin-4 Transmethylase, Domain 1"/>
    <property type="match status" value="1"/>
</dbReference>
<dbReference type="Pfam" id="PF11760">
    <property type="entry name" value="CbiG_N"/>
    <property type="match status" value="1"/>
</dbReference>
<feature type="domain" description="Cobalamin biosynthesis precorrin-8X methylmutase CobH/CbiC" evidence="10">
    <location>
        <begin position="606"/>
        <end position="791"/>
    </location>
</feature>
<evidence type="ECO:0000259" key="9">
    <source>
        <dbReference type="Pfam" id="PF01890"/>
    </source>
</evidence>
<dbReference type="KEGG" id="erz:ER308_09770"/>
<dbReference type="GO" id="GO:0032259">
    <property type="term" value="P:methylation"/>
    <property type="evidence" value="ECO:0007669"/>
    <property type="project" value="UniProtKB-KW"/>
</dbReference>
<evidence type="ECO:0000256" key="6">
    <source>
        <dbReference type="ARBA" id="ARBA00023235"/>
    </source>
</evidence>
<dbReference type="GO" id="GO:0030789">
    <property type="term" value="F:precorrin-3B C17-methyltransferase activity"/>
    <property type="evidence" value="ECO:0007669"/>
    <property type="project" value="UniProtKB-EC"/>
</dbReference>
<dbReference type="EMBL" id="CP036402">
    <property type="protein sequence ID" value="QBI19816.1"/>
    <property type="molecule type" value="Genomic_DNA"/>
</dbReference>
<evidence type="ECO:0000256" key="5">
    <source>
        <dbReference type="ARBA" id="ARBA00022691"/>
    </source>
</evidence>
<keyword evidence="2" id="KW-0169">Cobalamin biosynthesis</keyword>
<dbReference type="InterPro" id="IPR014777">
    <property type="entry name" value="4pyrrole_Mease_sub1"/>
</dbReference>
<dbReference type="EC" id="2.1.1.131" evidence="12"/>
<feature type="domain" description="CobE/GbiG C-terminal" evidence="9">
    <location>
        <begin position="205"/>
        <end position="327"/>
    </location>
</feature>
<dbReference type="UniPathway" id="UPA00148"/>
<proteinExistence type="predicted"/>
<dbReference type="SUPFAM" id="SSF159664">
    <property type="entry name" value="CobE/GbiG C-terminal domain-like"/>
    <property type="match status" value="1"/>
</dbReference>
<dbReference type="PANTHER" id="PTHR47036:SF1">
    <property type="entry name" value="COBALT-FACTOR III C(17)-METHYLTRANSFERASE-RELATED"/>
    <property type="match status" value="1"/>
</dbReference>
<dbReference type="RefSeq" id="WP_131154813.1">
    <property type="nucleotide sequence ID" value="NZ_CP036402.1"/>
</dbReference>
<dbReference type="InterPro" id="IPR002750">
    <property type="entry name" value="CobE/GbiG_C"/>
</dbReference>
<dbReference type="InterPro" id="IPR035996">
    <property type="entry name" value="4pyrrol_Methylase_sf"/>
</dbReference>
<dbReference type="Gene3D" id="3.40.50.11220">
    <property type="match status" value="1"/>
</dbReference>
<dbReference type="GO" id="GO:0009236">
    <property type="term" value="P:cobalamin biosynthetic process"/>
    <property type="evidence" value="ECO:0007669"/>
    <property type="project" value="UniProtKB-UniPathway"/>
</dbReference>
<dbReference type="InterPro" id="IPR021744">
    <property type="entry name" value="CbiG_N"/>
</dbReference>
<dbReference type="PANTHER" id="PTHR47036">
    <property type="entry name" value="COBALT-FACTOR III C(17)-METHYLTRANSFERASE-RELATED"/>
    <property type="match status" value="1"/>
</dbReference>
<name>A0A411YF47_9ACTN</name>
<dbReference type="CDD" id="cd11646">
    <property type="entry name" value="Precorrin_3B_C17_MT"/>
    <property type="match status" value="1"/>
</dbReference>
<evidence type="ECO:0000256" key="7">
    <source>
        <dbReference type="SAM" id="MobiDB-lite"/>
    </source>
</evidence>
<dbReference type="InterPro" id="IPR051810">
    <property type="entry name" value="Precorrin_MeTrfase"/>
</dbReference>
<keyword evidence="4 12" id="KW-0808">Transferase</keyword>
<keyword evidence="3 12" id="KW-0489">Methyltransferase</keyword>
<dbReference type="OrthoDB" id="9804789at2"/>
<keyword evidence="5" id="KW-0949">S-adenosyl-L-methionine</keyword>
<feature type="domain" description="Cobalamin synthesis G N-terminal" evidence="11">
    <location>
        <begin position="37"/>
        <end position="115"/>
    </location>
</feature>
<evidence type="ECO:0000313" key="13">
    <source>
        <dbReference type="Proteomes" id="UP000291469"/>
    </source>
</evidence>
<evidence type="ECO:0000313" key="12">
    <source>
        <dbReference type="EMBL" id="QBI19816.1"/>
    </source>
</evidence>
<evidence type="ECO:0000259" key="10">
    <source>
        <dbReference type="Pfam" id="PF02570"/>
    </source>
</evidence>
<dbReference type="InterPro" id="IPR014776">
    <property type="entry name" value="4pyrrole_Mease_sub2"/>
</dbReference>
<evidence type="ECO:0000256" key="1">
    <source>
        <dbReference type="ARBA" id="ARBA00004953"/>
    </source>
</evidence>
<dbReference type="AlphaFoldDB" id="A0A411YF47"/>
<evidence type="ECO:0000256" key="3">
    <source>
        <dbReference type="ARBA" id="ARBA00022603"/>
    </source>
</evidence>
<dbReference type="Pfam" id="PF01890">
    <property type="entry name" value="CbiG_C"/>
    <property type="match status" value="1"/>
</dbReference>
<feature type="region of interest" description="Disordered" evidence="7">
    <location>
        <begin position="567"/>
        <end position="602"/>
    </location>
</feature>